<protein>
    <submittedName>
        <fullName evidence="1">Uncharacterized protein</fullName>
    </submittedName>
</protein>
<dbReference type="Proteomes" id="UP000325313">
    <property type="component" value="Unassembled WGS sequence"/>
</dbReference>
<accession>A0A5B0Q0I1</accession>
<reference evidence="1 2" key="1">
    <citation type="submission" date="2019-05" db="EMBL/GenBank/DDBJ databases">
        <title>Emergence of the Ug99 lineage of the wheat stem rust pathogen through somatic hybridization.</title>
        <authorList>
            <person name="Li F."/>
            <person name="Upadhyaya N.M."/>
            <person name="Sperschneider J."/>
            <person name="Matny O."/>
            <person name="Nguyen-Phuc H."/>
            <person name="Mago R."/>
            <person name="Raley C."/>
            <person name="Miller M.E."/>
            <person name="Silverstein K.A.T."/>
            <person name="Henningsen E."/>
            <person name="Hirsch C.D."/>
            <person name="Visser B."/>
            <person name="Pretorius Z.A."/>
            <person name="Steffenson B.J."/>
            <person name="Schwessinger B."/>
            <person name="Dodds P.N."/>
            <person name="Figueroa M."/>
        </authorList>
    </citation>
    <scope>NUCLEOTIDE SEQUENCE [LARGE SCALE GENOMIC DNA]</scope>
    <source>
        <strain evidence="1 2">Ug99</strain>
    </source>
</reference>
<dbReference type="AlphaFoldDB" id="A0A5B0Q0I1"/>
<proteinExistence type="predicted"/>
<comment type="caution">
    <text evidence="1">The sequence shown here is derived from an EMBL/GenBank/DDBJ whole genome shotgun (WGS) entry which is preliminary data.</text>
</comment>
<name>A0A5B0Q0I1_PUCGR</name>
<evidence type="ECO:0000313" key="1">
    <source>
        <dbReference type="EMBL" id="KAA1106710.1"/>
    </source>
</evidence>
<sequence>MNVVASSVWNRISSQLGDPAQAAHPSLAPLRFQTEDNGTIFFGLEPKNSSDTGVLLCHLHYPSSFHRPSITDYLP</sequence>
<dbReference type="EMBL" id="VDEP01000310">
    <property type="protein sequence ID" value="KAA1106710.1"/>
    <property type="molecule type" value="Genomic_DNA"/>
</dbReference>
<organism evidence="1 2">
    <name type="scientific">Puccinia graminis f. sp. tritici</name>
    <dbReference type="NCBI Taxonomy" id="56615"/>
    <lineage>
        <taxon>Eukaryota</taxon>
        <taxon>Fungi</taxon>
        <taxon>Dikarya</taxon>
        <taxon>Basidiomycota</taxon>
        <taxon>Pucciniomycotina</taxon>
        <taxon>Pucciniomycetes</taxon>
        <taxon>Pucciniales</taxon>
        <taxon>Pucciniaceae</taxon>
        <taxon>Puccinia</taxon>
    </lineage>
</organism>
<evidence type="ECO:0000313" key="2">
    <source>
        <dbReference type="Proteomes" id="UP000325313"/>
    </source>
</evidence>
<gene>
    <name evidence="1" type="ORF">PGTUg99_012095</name>
</gene>